<feature type="region of interest" description="Disordered" evidence="1">
    <location>
        <begin position="34"/>
        <end position="67"/>
    </location>
</feature>
<evidence type="ECO:0000313" key="3">
    <source>
        <dbReference type="Proteomes" id="UP000186309"/>
    </source>
</evidence>
<dbReference type="STRING" id="1387353.BSF38_02432"/>
<organism evidence="2 3">
    <name type="scientific">Paludisphaera borealis</name>
    <dbReference type="NCBI Taxonomy" id="1387353"/>
    <lineage>
        <taxon>Bacteria</taxon>
        <taxon>Pseudomonadati</taxon>
        <taxon>Planctomycetota</taxon>
        <taxon>Planctomycetia</taxon>
        <taxon>Isosphaerales</taxon>
        <taxon>Isosphaeraceae</taxon>
        <taxon>Paludisphaera</taxon>
    </lineage>
</organism>
<evidence type="ECO:0000313" key="2">
    <source>
        <dbReference type="EMBL" id="APW60938.1"/>
    </source>
</evidence>
<protein>
    <submittedName>
        <fullName evidence="2">Uncharacterized protein</fullName>
    </submittedName>
</protein>
<evidence type="ECO:0000256" key="1">
    <source>
        <dbReference type="SAM" id="MobiDB-lite"/>
    </source>
</evidence>
<dbReference type="AlphaFoldDB" id="A0A1U7CPV3"/>
<feature type="region of interest" description="Disordered" evidence="1">
    <location>
        <begin position="121"/>
        <end position="142"/>
    </location>
</feature>
<dbReference type="Proteomes" id="UP000186309">
    <property type="component" value="Chromosome"/>
</dbReference>
<keyword evidence="3" id="KW-1185">Reference proteome</keyword>
<gene>
    <name evidence="2" type="ORF">BSF38_02432</name>
</gene>
<name>A0A1U7CPV3_9BACT</name>
<dbReference type="KEGG" id="pbor:BSF38_02432"/>
<dbReference type="EMBL" id="CP019082">
    <property type="protein sequence ID" value="APW60938.1"/>
    <property type="molecule type" value="Genomic_DNA"/>
</dbReference>
<proteinExistence type="predicted"/>
<accession>A0A1U7CPV3</accession>
<sequence>MGELRAPKRVSSGVRRRSVQGRLAIAVEDEVDSGDLLQAQAGGRDEGFRRPVKSSNPAKRASRGRQPVPVFHPLAYRSVVAGWSLENREQWGRRANELEETGLGWRDAEAQAFVEVWHRVRRSDAPSKAAPAEAESERADES</sequence>
<reference evidence="3" key="1">
    <citation type="submission" date="2016-12" db="EMBL/GenBank/DDBJ databases">
        <title>Comparative genomics of four Isosphaeraceae planctomycetes: a common pool of plasmids and glycoside hydrolase genes.</title>
        <authorList>
            <person name="Ivanova A."/>
        </authorList>
    </citation>
    <scope>NUCLEOTIDE SEQUENCE [LARGE SCALE GENOMIC DNA]</scope>
    <source>
        <strain evidence="3">PX4</strain>
    </source>
</reference>